<dbReference type="InterPro" id="IPR013766">
    <property type="entry name" value="Thioredoxin_domain"/>
</dbReference>
<dbReference type="PANTHER" id="PTHR11592:SF78">
    <property type="entry name" value="GLUTATHIONE PEROXIDASE"/>
    <property type="match status" value="1"/>
</dbReference>
<evidence type="ECO:0000259" key="6">
    <source>
        <dbReference type="PROSITE" id="PS51352"/>
    </source>
</evidence>
<gene>
    <name evidence="7" type="ORF">C7440_2715</name>
</gene>
<evidence type="ECO:0000256" key="5">
    <source>
        <dbReference type="RuleBase" id="RU000499"/>
    </source>
</evidence>
<dbReference type="RefSeq" id="WP_116518931.1">
    <property type="nucleotide sequence ID" value="NZ_JACCEX010000004.1"/>
</dbReference>
<name>A0A2U1CJJ7_9BURK</name>
<dbReference type="GO" id="GO:0004601">
    <property type="term" value="F:peroxidase activity"/>
    <property type="evidence" value="ECO:0007669"/>
    <property type="project" value="UniProtKB-KW"/>
</dbReference>
<feature type="domain" description="Thioredoxin" evidence="6">
    <location>
        <begin position="1"/>
        <end position="160"/>
    </location>
</feature>
<evidence type="ECO:0000256" key="1">
    <source>
        <dbReference type="ARBA" id="ARBA00006926"/>
    </source>
</evidence>
<proteinExistence type="inferred from homology"/>
<dbReference type="InterPro" id="IPR029760">
    <property type="entry name" value="GPX_CS"/>
</dbReference>
<dbReference type="STRING" id="1231391.GCA_000308195_01102"/>
<keyword evidence="3 5" id="KW-0560">Oxidoreductase</keyword>
<dbReference type="Gene3D" id="3.40.30.10">
    <property type="entry name" value="Glutaredoxin"/>
    <property type="match status" value="1"/>
</dbReference>
<dbReference type="CDD" id="cd00340">
    <property type="entry name" value="GSH_Peroxidase"/>
    <property type="match status" value="1"/>
</dbReference>
<dbReference type="PROSITE" id="PS51352">
    <property type="entry name" value="THIOREDOXIN_2"/>
    <property type="match status" value="1"/>
</dbReference>
<dbReference type="Proteomes" id="UP000246145">
    <property type="component" value="Unassembled WGS sequence"/>
</dbReference>
<dbReference type="FunFam" id="3.40.30.10:FF:000010">
    <property type="entry name" value="Glutathione peroxidase"/>
    <property type="match status" value="1"/>
</dbReference>
<dbReference type="PANTHER" id="PTHR11592">
    <property type="entry name" value="GLUTATHIONE PEROXIDASE"/>
    <property type="match status" value="1"/>
</dbReference>
<evidence type="ECO:0000313" key="8">
    <source>
        <dbReference type="Proteomes" id="UP000246145"/>
    </source>
</evidence>
<dbReference type="AlphaFoldDB" id="A0A2U1CJJ7"/>
<dbReference type="InterPro" id="IPR000889">
    <property type="entry name" value="Glutathione_peroxidase"/>
</dbReference>
<dbReference type="OrthoDB" id="9785502at2"/>
<keyword evidence="8" id="KW-1185">Reference proteome</keyword>
<evidence type="ECO:0000256" key="2">
    <source>
        <dbReference type="ARBA" id="ARBA00022559"/>
    </source>
</evidence>
<dbReference type="SUPFAM" id="SSF52833">
    <property type="entry name" value="Thioredoxin-like"/>
    <property type="match status" value="1"/>
</dbReference>
<organism evidence="7 8">
    <name type="scientific">Pusillimonas noertemannii</name>
    <dbReference type="NCBI Taxonomy" id="305977"/>
    <lineage>
        <taxon>Bacteria</taxon>
        <taxon>Pseudomonadati</taxon>
        <taxon>Pseudomonadota</taxon>
        <taxon>Betaproteobacteria</taxon>
        <taxon>Burkholderiales</taxon>
        <taxon>Alcaligenaceae</taxon>
        <taxon>Pusillimonas</taxon>
    </lineage>
</organism>
<evidence type="ECO:0000313" key="7">
    <source>
        <dbReference type="EMBL" id="PVY61165.1"/>
    </source>
</evidence>
<dbReference type="EMBL" id="QEKO01000004">
    <property type="protein sequence ID" value="PVY61165.1"/>
    <property type="molecule type" value="Genomic_DNA"/>
</dbReference>
<sequence length="160" mass="17607">MTSLHSFQARSITGEPVDLSDFEGQVALVVNVASKCGFTPQYEGLESLYNDYKARGFAVLGFPCNQFGGQEPGNSVDILTFCSTVYKASFPLFEKIDVNGAHAHPLYNWLKEEKSGVLGTQAIKWNFTKFLVGRDGQVIQRYGSSTTPDELRADIEKALA</sequence>
<feature type="active site" evidence="4">
    <location>
        <position position="36"/>
    </location>
</feature>
<dbReference type="Pfam" id="PF00255">
    <property type="entry name" value="GSHPx"/>
    <property type="match status" value="1"/>
</dbReference>
<dbReference type="PRINTS" id="PR01011">
    <property type="entry name" value="GLUTPROXDASE"/>
</dbReference>
<accession>A0A2U1CJJ7</accession>
<reference evidence="7 8" key="1">
    <citation type="submission" date="2018-04" db="EMBL/GenBank/DDBJ databases">
        <title>Genomic Encyclopedia of Type Strains, Phase IV (KMG-IV): sequencing the most valuable type-strain genomes for metagenomic binning, comparative biology and taxonomic classification.</title>
        <authorList>
            <person name="Goeker M."/>
        </authorList>
    </citation>
    <scope>NUCLEOTIDE SEQUENCE [LARGE SCALE GENOMIC DNA]</scope>
    <source>
        <strain evidence="7 8">DSM 10065</strain>
    </source>
</reference>
<dbReference type="InterPro" id="IPR036249">
    <property type="entry name" value="Thioredoxin-like_sf"/>
</dbReference>
<comment type="similarity">
    <text evidence="1 5">Belongs to the glutathione peroxidase family.</text>
</comment>
<dbReference type="GO" id="GO:0034599">
    <property type="term" value="P:cellular response to oxidative stress"/>
    <property type="evidence" value="ECO:0007669"/>
    <property type="project" value="TreeGrafter"/>
</dbReference>
<dbReference type="PROSITE" id="PS00763">
    <property type="entry name" value="GLUTATHIONE_PEROXID_2"/>
    <property type="match status" value="1"/>
</dbReference>
<protein>
    <recommendedName>
        <fullName evidence="5">Glutathione peroxidase</fullName>
    </recommendedName>
</protein>
<evidence type="ECO:0000256" key="3">
    <source>
        <dbReference type="ARBA" id="ARBA00023002"/>
    </source>
</evidence>
<evidence type="ECO:0000256" key="4">
    <source>
        <dbReference type="PIRSR" id="PIRSR000303-1"/>
    </source>
</evidence>
<dbReference type="PROSITE" id="PS51355">
    <property type="entry name" value="GLUTATHIONE_PEROXID_3"/>
    <property type="match status" value="1"/>
</dbReference>
<keyword evidence="2 5" id="KW-0575">Peroxidase</keyword>
<comment type="caution">
    <text evidence="7">The sequence shown here is derived from an EMBL/GenBank/DDBJ whole genome shotgun (WGS) entry which is preliminary data.</text>
</comment>
<dbReference type="PIRSF" id="PIRSF000303">
    <property type="entry name" value="Glutathion_perox"/>
    <property type="match status" value="1"/>
</dbReference>